<keyword evidence="6" id="KW-1185">Reference proteome</keyword>
<gene>
    <name evidence="5" type="ORF">BJ878DRAFT_511931</name>
</gene>
<dbReference type="Gene3D" id="3.40.50.150">
    <property type="entry name" value="Vaccinia Virus protein VP39"/>
    <property type="match status" value="1"/>
</dbReference>
<dbReference type="GO" id="GO:0008168">
    <property type="term" value="F:methyltransferase activity"/>
    <property type="evidence" value="ECO:0007669"/>
    <property type="project" value="UniProtKB-KW"/>
</dbReference>
<dbReference type="PANTHER" id="PTHR12176">
    <property type="entry name" value="SAM-DEPENDENT METHYLTRANSFERASE SUPERFAMILY PROTEIN"/>
    <property type="match status" value="1"/>
</dbReference>
<proteinExistence type="inferred from homology"/>
<dbReference type="Proteomes" id="UP000887226">
    <property type="component" value="Unassembled WGS sequence"/>
</dbReference>
<dbReference type="SUPFAM" id="SSF53335">
    <property type="entry name" value="S-adenosyl-L-methionine-dependent methyltransferases"/>
    <property type="match status" value="1"/>
</dbReference>
<organism evidence="5 6">
    <name type="scientific">Calycina marina</name>
    <dbReference type="NCBI Taxonomy" id="1763456"/>
    <lineage>
        <taxon>Eukaryota</taxon>
        <taxon>Fungi</taxon>
        <taxon>Dikarya</taxon>
        <taxon>Ascomycota</taxon>
        <taxon>Pezizomycotina</taxon>
        <taxon>Leotiomycetes</taxon>
        <taxon>Helotiales</taxon>
        <taxon>Pezizellaceae</taxon>
        <taxon>Calycina</taxon>
    </lineage>
</organism>
<reference evidence="5" key="1">
    <citation type="journal article" date="2021" name="IMA Fungus">
        <title>Genomic characterization of three marine fungi, including Emericellopsis atlantica sp. nov. with signatures of a generalist lifestyle and marine biomass degradation.</title>
        <authorList>
            <person name="Hagestad O.C."/>
            <person name="Hou L."/>
            <person name="Andersen J.H."/>
            <person name="Hansen E.H."/>
            <person name="Altermark B."/>
            <person name="Li C."/>
            <person name="Kuhnert E."/>
            <person name="Cox R.J."/>
            <person name="Crous P.W."/>
            <person name="Spatafora J.W."/>
            <person name="Lail K."/>
            <person name="Amirebrahimi M."/>
            <person name="Lipzen A."/>
            <person name="Pangilinan J."/>
            <person name="Andreopoulos W."/>
            <person name="Hayes R.D."/>
            <person name="Ng V."/>
            <person name="Grigoriev I.V."/>
            <person name="Jackson S.A."/>
            <person name="Sutton T.D.S."/>
            <person name="Dobson A.D.W."/>
            <person name="Rama T."/>
        </authorList>
    </citation>
    <scope>NUCLEOTIDE SEQUENCE</scope>
    <source>
        <strain evidence="5">TRa3180A</strain>
    </source>
</reference>
<dbReference type="InterPro" id="IPR051419">
    <property type="entry name" value="Lys/N-term_MeTrsfase_sf"/>
</dbReference>
<dbReference type="OrthoDB" id="2016285at2759"/>
<feature type="compositionally biased region" description="Polar residues" evidence="4">
    <location>
        <begin position="1"/>
        <end position="13"/>
    </location>
</feature>
<name>A0A9P7Z076_9HELO</name>
<accession>A0A9P7Z076</accession>
<evidence type="ECO:0000313" key="5">
    <source>
        <dbReference type="EMBL" id="KAG9243199.1"/>
    </source>
</evidence>
<dbReference type="FunFam" id="3.40.50.150:FF:000288">
    <property type="entry name" value="Spermine/spermidine synthase, putative"/>
    <property type="match status" value="1"/>
</dbReference>
<evidence type="ECO:0000256" key="2">
    <source>
        <dbReference type="ARBA" id="ARBA00022603"/>
    </source>
</evidence>
<comment type="caution">
    <text evidence="5">The sequence shown here is derived from an EMBL/GenBank/DDBJ whole genome shotgun (WGS) entry which is preliminary data.</text>
</comment>
<feature type="region of interest" description="Disordered" evidence="4">
    <location>
        <begin position="1"/>
        <end position="23"/>
    </location>
</feature>
<dbReference type="CDD" id="cd02440">
    <property type="entry name" value="AdoMet_MTases"/>
    <property type="match status" value="1"/>
</dbReference>
<comment type="similarity">
    <text evidence="1">Belongs to the methyltransferase superfamily.</text>
</comment>
<dbReference type="PANTHER" id="PTHR12176:SF59">
    <property type="entry name" value="METHYLTRANSFERASE DOMAIN-CONTAINING PROTEIN-RELATED"/>
    <property type="match status" value="1"/>
</dbReference>
<evidence type="ECO:0000256" key="3">
    <source>
        <dbReference type="ARBA" id="ARBA00022679"/>
    </source>
</evidence>
<dbReference type="NCBIfam" id="NF037959">
    <property type="entry name" value="MFS_SpdSyn"/>
    <property type="match status" value="1"/>
</dbReference>
<keyword evidence="2 5" id="KW-0489">Methyltransferase</keyword>
<evidence type="ECO:0000256" key="1">
    <source>
        <dbReference type="ARBA" id="ARBA00008361"/>
    </source>
</evidence>
<evidence type="ECO:0000313" key="6">
    <source>
        <dbReference type="Proteomes" id="UP000887226"/>
    </source>
</evidence>
<sequence length="585" mass="65522">MPRTPTKPTSNDTKPPVIPPPNAPILTQENFEKELKGLAARAKEETWGKWAGEQAWILLQSATLLSLAAVYSNISQLTLSPVYGSIPASIWHSKGVMAACFLGWSTNLLIRRHVVKKPAELLPLIAAYIPVVQFTFFKFSDVFGPNYGPLILESLTFIPLLLLSVSCTATHLDNLEMNPGRLQWLSDAAPGILSYMFYKIVETFSGKYISETIGNSVWQTRLGYQMLLTALYMPFAPPKKALLMMPAIFHWSLMNLHVPVQFTTNRLNADLNSRGWNLIDRKESITGYVSVLENPSTFKVMRCDHSLLGGEWLAPTKAFMPEPIYGVFVMLEAVRLVGVPVEIADEEASALVIGLGIGTTPAALMQHGIDTTIVEIDPVVHDYATKYFNLPTGHTKVIQDAVIYASEAVISGQKYDYVIHDVFTGGVEPVNLFTLEFLTDLHRILKPGGVIALNYAGDLLLPSARIVIHTIKTVFPSCRIFREHPRDNFEDSSADFTNMVIFCINSDAPINFRKPVPRDFLSSGTRESFLVPKHEVLEEHMAIQEEDGVLLRNGTERFRKWQEQNALGHWAVMRTVLPKEIWENW</sequence>
<keyword evidence="3" id="KW-0808">Transferase</keyword>
<dbReference type="EMBL" id="MU253997">
    <property type="protein sequence ID" value="KAG9243199.1"/>
    <property type="molecule type" value="Genomic_DNA"/>
</dbReference>
<dbReference type="Pfam" id="PF01564">
    <property type="entry name" value="Spermine_synth"/>
    <property type="match status" value="1"/>
</dbReference>
<protein>
    <submittedName>
        <fullName evidence="5">S-adenosyl-L-methionine-dependent methyltransferase</fullName>
    </submittedName>
</protein>
<dbReference type="AlphaFoldDB" id="A0A9P7Z076"/>
<dbReference type="InterPro" id="IPR029063">
    <property type="entry name" value="SAM-dependent_MTases_sf"/>
</dbReference>
<evidence type="ECO:0000256" key="4">
    <source>
        <dbReference type="SAM" id="MobiDB-lite"/>
    </source>
</evidence>
<dbReference type="GO" id="GO:0032259">
    <property type="term" value="P:methylation"/>
    <property type="evidence" value="ECO:0007669"/>
    <property type="project" value="UniProtKB-KW"/>
</dbReference>